<evidence type="ECO:0000313" key="3">
    <source>
        <dbReference type="Proteomes" id="UP001500908"/>
    </source>
</evidence>
<protein>
    <recommendedName>
        <fullName evidence="4">DUF1109 domain-containing protein</fullName>
    </recommendedName>
</protein>
<evidence type="ECO:0000256" key="1">
    <source>
        <dbReference type="SAM" id="Phobius"/>
    </source>
</evidence>
<organism evidence="2 3">
    <name type="scientific">Salinactinospora qingdaonensis</name>
    <dbReference type="NCBI Taxonomy" id="702744"/>
    <lineage>
        <taxon>Bacteria</taxon>
        <taxon>Bacillati</taxon>
        <taxon>Actinomycetota</taxon>
        <taxon>Actinomycetes</taxon>
        <taxon>Streptosporangiales</taxon>
        <taxon>Nocardiopsidaceae</taxon>
        <taxon>Salinactinospora</taxon>
    </lineage>
</organism>
<keyword evidence="1" id="KW-1133">Transmembrane helix</keyword>
<dbReference type="EMBL" id="BAABDD010000001">
    <property type="protein sequence ID" value="GAA3723908.1"/>
    <property type="molecule type" value="Genomic_DNA"/>
</dbReference>
<gene>
    <name evidence="2" type="ORF">GCM10022402_00670</name>
</gene>
<dbReference type="RefSeq" id="WP_344966196.1">
    <property type="nucleotide sequence ID" value="NZ_BAABDD010000001.1"/>
</dbReference>
<keyword evidence="1" id="KW-0472">Membrane</keyword>
<comment type="caution">
    <text evidence="2">The sequence shown here is derived from an EMBL/GenBank/DDBJ whole genome shotgun (WGS) entry which is preliminary data.</text>
</comment>
<evidence type="ECO:0008006" key="4">
    <source>
        <dbReference type="Google" id="ProtNLM"/>
    </source>
</evidence>
<keyword evidence="1" id="KW-0812">Transmembrane</keyword>
<feature type="transmembrane region" description="Helical" evidence="1">
    <location>
        <begin position="59"/>
        <end position="79"/>
    </location>
</feature>
<dbReference type="Proteomes" id="UP001500908">
    <property type="component" value="Unassembled WGS sequence"/>
</dbReference>
<feature type="transmembrane region" description="Helical" evidence="1">
    <location>
        <begin position="31"/>
        <end position="47"/>
    </location>
</feature>
<name>A0ABP7ETR7_9ACTN</name>
<feature type="transmembrane region" description="Helical" evidence="1">
    <location>
        <begin position="91"/>
        <end position="110"/>
    </location>
</feature>
<keyword evidence="3" id="KW-1185">Reference proteome</keyword>
<proteinExistence type="predicted"/>
<evidence type="ECO:0000313" key="2">
    <source>
        <dbReference type="EMBL" id="GAA3723908.1"/>
    </source>
</evidence>
<reference evidence="3" key="1">
    <citation type="journal article" date="2019" name="Int. J. Syst. Evol. Microbiol.">
        <title>The Global Catalogue of Microorganisms (GCM) 10K type strain sequencing project: providing services to taxonomists for standard genome sequencing and annotation.</title>
        <authorList>
            <consortium name="The Broad Institute Genomics Platform"/>
            <consortium name="The Broad Institute Genome Sequencing Center for Infectious Disease"/>
            <person name="Wu L."/>
            <person name="Ma J."/>
        </authorList>
    </citation>
    <scope>NUCLEOTIDE SEQUENCE [LARGE SCALE GENOMIC DNA]</scope>
    <source>
        <strain evidence="3">JCM 17137</strain>
    </source>
</reference>
<accession>A0ABP7ETR7</accession>
<sequence>MSDASVAKLIEIARRPTFGQRIISWASRPPGRLYLPACALAAVVLLYEDSMPGGHLPSALIGLGGGALLAAMGALRLGIALTVARPMIRFYWLRWITAPLIAAVAIALSLSDVALKARVEASTSDLAGVRETVSSSTTVPLNGAWFGLYPLRAAEAEEGVTRFTVEGAGLLHTSGLAYSREPLATEIFLPGHGSVVYEHISGPWYSWTEY</sequence>